<accession>A0A3B1CE31</accession>
<sequence length="231" mass="25657">MIPSDIKKFIEERQRFLICTHINPDGDGLGASMGLKWALVRMGKQAEIIVDSDPPRVFDFFANYQWVKSLAGGSGVGEKFEAVVAIDAPNLKRLGGVTSIFSENARVLNIDHHISNDNFGDLNYVDPHFASSAEMIFEIVKSFGLKADKELAEYIYTGLVIDTGRFRFSNTTQQTHVTASELVAEGAEPEKISDLVFYHRTLETTKALGVFINSIELHMSGKVATAEFDYE</sequence>
<reference evidence="2" key="1">
    <citation type="submission" date="2018-06" db="EMBL/GenBank/DDBJ databases">
        <authorList>
            <person name="Zhirakovskaya E."/>
        </authorList>
    </citation>
    <scope>NUCLEOTIDE SEQUENCE</scope>
</reference>
<dbReference type="SUPFAM" id="SSF64182">
    <property type="entry name" value="DHH phosphoesterases"/>
    <property type="match status" value="1"/>
</dbReference>
<dbReference type="PANTHER" id="PTHR47618">
    <property type="entry name" value="BIFUNCTIONAL OLIGORIBONUCLEASE AND PAP PHOSPHATASE NRNA"/>
    <property type="match status" value="1"/>
</dbReference>
<dbReference type="PANTHER" id="PTHR47618:SF1">
    <property type="entry name" value="BIFUNCTIONAL OLIGORIBONUCLEASE AND PAP PHOSPHATASE NRNA"/>
    <property type="match status" value="1"/>
</dbReference>
<dbReference type="EMBL" id="UOGA01000278">
    <property type="protein sequence ID" value="VAX24821.1"/>
    <property type="molecule type" value="Genomic_DNA"/>
</dbReference>
<dbReference type="Pfam" id="PF01368">
    <property type="entry name" value="DHH"/>
    <property type="match status" value="1"/>
</dbReference>
<proteinExistence type="predicted"/>
<dbReference type="AlphaFoldDB" id="A0A3B1CE31"/>
<dbReference type="Gene3D" id="3.90.1640.10">
    <property type="entry name" value="inorganic pyrophosphatase (n-terminal core)"/>
    <property type="match status" value="1"/>
</dbReference>
<dbReference type="InterPro" id="IPR038763">
    <property type="entry name" value="DHH_sf"/>
</dbReference>
<dbReference type="InterPro" id="IPR001667">
    <property type="entry name" value="DDH_dom"/>
</dbReference>
<feature type="domain" description="DDH" evidence="1">
    <location>
        <begin position="16"/>
        <end position="158"/>
    </location>
</feature>
<evidence type="ECO:0000259" key="1">
    <source>
        <dbReference type="Pfam" id="PF01368"/>
    </source>
</evidence>
<dbReference type="InterPro" id="IPR051319">
    <property type="entry name" value="Oligoribo/pAp-PDE_c-di-AMP_PDE"/>
</dbReference>
<organism evidence="2">
    <name type="scientific">hydrothermal vent metagenome</name>
    <dbReference type="NCBI Taxonomy" id="652676"/>
    <lineage>
        <taxon>unclassified sequences</taxon>
        <taxon>metagenomes</taxon>
        <taxon>ecological metagenomes</taxon>
    </lineage>
</organism>
<gene>
    <name evidence="2" type="ORF">MNBD_NITROSPINAE04-743</name>
</gene>
<feature type="non-terminal residue" evidence="2">
    <location>
        <position position="231"/>
    </location>
</feature>
<name>A0A3B1CE31_9ZZZZ</name>
<evidence type="ECO:0000313" key="2">
    <source>
        <dbReference type="EMBL" id="VAX24821.1"/>
    </source>
</evidence>
<protein>
    <submittedName>
        <fullName evidence="2">3'-to-5' oligoribonuclease A, Bacillus type</fullName>
    </submittedName>
</protein>